<sequence length="293" mass="31165">MPLSHSLLALAAVFIWGTNFVVIKWGLAEFPAFLFATLRFLLSALPWILVFRRPAVPWRVLACAGLLLGVGQFGLLYWAMRQDISPGLASLVIQSQVFFTILISVVLHGERVRPLQLVAAVLAVGGYGLVAWRSITDSSAAVTLTGLGIVLTAGVAWACTNMVMRGAGRINMLAFTAWSSLFAIVPLALISIVLDGPSQIVHALGQASGWAWLAALWQAVGNTVFAFGAWGWLLARHPAATVTPMALLVPVFGILASVALLDEPLPGWKIMAAGLVLAGLSLNMYASRAGGRR</sequence>
<name>A0A261R0D5_9BORD</name>
<dbReference type="Proteomes" id="UP000216947">
    <property type="component" value="Unassembled WGS sequence"/>
</dbReference>
<dbReference type="Gene3D" id="1.10.3730.20">
    <property type="match status" value="1"/>
</dbReference>
<dbReference type="PANTHER" id="PTHR32322">
    <property type="entry name" value="INNER MEMBRANE TRANSPORTER"/>
    <property type="match status" value="1"/>
</dbReference>
<keyword evidence="3 5" id="KW-1133">Transmembrane helix</keyword>
<feature type="transmembrane region" description="Helical" evidence="5">
    <location>
        <begin position="141"/>
        <end position="160"/>
    </location>
</feature>
<keyword evidence="8" id="KW-1185">Reference proteome</keyword>
<reference evidence="8" key="1">
    <citation type="submission" date="2017-05" db="EMBL/GenBank/DDBJ databases">
        <title>Complete and WGS of Bordetella genogroups.</title>
        <authorList>
            <person name="Spilker T."/>
            <person name="Lipuma J."/>
        </authorList>
    </citation>
    <scope>NUCLEOTIDE SEQUENCE [LARGE SCALE GENOMIC DNA]</scope>
    <source>
        <strain evidence="8">AU18089</strain>
    </source>
</reference>
<dbReference type="EMBL" id="NEVK01000006">
    <property type="protein sequence ID" value="OZI17803.1"/>
    <property type="molecule type" value="Genomic_DNA"/>
</dbReference>
<dbReference type="Pfam" id="PF00892">
    <property type="entry name" value="EamA"/>
    <property type="match status" value="2"/>
</dbReference>
<dbReference type="InterPro" id="IPR000620">
    <property type="entry name" value="EamA_dom"/>
</dbReference>
<feature type="transmembrane region" description="Helical" evidence="5">
    <location>
        <begin position="114"/>
        <end position="135"/>
    </location>
</feature>
<feature type="transmembrane region" description="Helical" evidence="5">
    <location>
        <begin position="267"/>
        <end position="286"/>
    </location>
</feature>
<feature type="domain" description="EamA" evidence="6">
    <location>
        <begin position="7"/>
        <end position="130"/>
    </location>
</feature>
<evidence type="ECO:0000256" key="3">
    <source>
        <dbReference type="ARBA" id="ARBA00022989"/>
    </source>
</evidence>
<comment type="subcellular location">
    <subcellularLocation>
        <location evidence="1">Membrane</location>
        <topology evidence="1">Multi-pass membrane protein</topology>
    </subcellularLocation>
</comment>
<feature type="transmembrane region" description="Helical" evidence="5">
    <location>
        <begin position="7"/>
        <end position="27"/>
    </location>
</feature>
<accession>A0A261R0D5</accession>
<evidence type="ECO:0000256" key="1">
    <source>
        <dbReference type="ARBA" id="ARBA00004141"/>
    </source>
</evidence>
<evidence type="ECO:0000256" key="2">
    <source>
        <dbReference type="ARBA" id="ARBA00022692"/>
    </source>
</evidence>
<protein>
    <submittedName>
        <fullName evidence="7">EamA family transporter</fullName>
    </submittedName>
</protein>
<organism evidence="7 8">
    <name type="scientific">Bordetella genomosp. 7</name>
    <dbReference type="NCBI Taxonomy" id="1416805"/>
    <lineage>
        <taxon>Bacteria</taxon>
        <taxon>Pseudomonadati</taxon>
        <taxon>Pseudomonadota</taxon>
        <taxon>Betaproteobacteria</taxon>
        <taxon>Burkholderiales</taxon>
        <taxon>Alcaligenaceae</taxon>
        <taxon>Bordetella</taxon>
    </lineage>
</organism>
<gene>
    <name evidence="7" type="ORF">CAL19_11925</name>
</gene>
<evidence type="ECO:0000259" key="6">
    <source>
        <dbReference type="Pfam" id="PF00892"/>
    </source>
</evidence>
<dbReference type="InterPro" id="IPR037185">
    <property type="entry name" value="EmrE-like"/>
</dbReference>
<dbReference type="SUPFAM" id="SSF103481">
    <property type="entry name" value="Multidrug resistance efflux transporter EmrE"/>
    <property type="match status" value="2"/>
</dbReference>
<evidence type="ECO:0000256" key="5">
    <source>
        <dbReference type="SAM" id="Phobius"/>
    </source>
</evidence>
<feature type="domain" description="EamA" evidence="6">
    <location>
        <begin position="145"/>
        <end position="283"/>
    </location>
</feature>
<evidence type="ECO:0000313" key="8">
    <source>
        <dbReference type="Proteomes" id="UP000216947"/>
    </source>
</evidence>
<comment type="caution">
    <text evidence="7">The sequence shown here is derived from an EMBL/GenBank/DDBJ whole genome shotgun (WGS) entry which is preliminary data.</text>
</comment>
<dbReference type="RefSeq" id="WP_094796879.1">
    <property type="nucleotide sequence ID" value="NZ_NEVK01000006.1"/>
</dbReference>
<dbReference type="PANTHER" id="PTHR32322:SF9">
    <property type="entry name" value="AMINO-ACID METABOLITE EFFLUX PUMP-RELATED"/>
    <property type="match status" value="1"/>
</dbReference>
<dbReference type="AlphaFoldDB" id="A0A261R0D5"/>
<feature type="transmembrane region" description="Helical" evidence="5">
    <location>
        <begin position="86"/>
        <end position="107"/>
    </location>
</feature>
<feature type="transmembrane region" description="Helical" evidence="5">
    <location>
        <begin position="172"/>
        <end position="194"/>
    </location>
</feature>
<feature type="transmembrane region" description="Helical" evidence="5">
    <location>
        <begin position="242"/>
        <end position="261"/>
    </location>
</feature>
<feature type="transmembrane region" description="Helical" evidence="5">
    <location>
        <begin position="214"/>
        <end position="235"/>
    </location>
</feature>
<keyword evidence="2 5" id="KW-0812">Transmembrane</keyword>
<feature type="transmembrane region" description="Helical" evidence="5">
    <location>
        <begin position="33"/>
        <end position="51"/>
    </location>
</feature>
<proteinExistence type="predicted"/>
<feature type="transmembrane region" description="Helical" evidence="5">
    <location>
        <begin position="58"/>
        <end position="80"/>
    </location>
</feature>
<evidence type="ECO:0000313" key="7">
    <source>
        <dbReference type="EMBL" id="OZI17803.1"/>
    </source>
</evidence>
<dbReference type="GO" id="GO:0016020">
    <property type="term" value="C:membrane"/>
    <property type="evidence" value="ECO:0007669"/>
    <property type="project" value="UniProtKB-SubCell"/>
</dbReference>
<evidence type="ECO:0000256" key="4">
    <source>
        <dbReference type="ARBA" id="ARBA00023136"/>
    </source>
</evidence>
<keyword evidence="4 5" id="KW-0472">Membrane</keyword>
<dbReference type="InterPro" id="IPR050638">
    <property type="entry name" value="AA-Vitamin_Transporters"/>
</dbReference>